<feature type="non-terminal residue" evidence="7">
    <location>
        <position position="1"/>
    </location>
</feature>
<dbReference type="InterPro" id="IPR000711">
    <property type="entry name" value="ATPase_OSCP/dsu"/>
</dbReference>
<keyword evidence="2" id="KW-0813">Transport</keyword>
<keyword evidence="6" id="KW-0066">ATP synthesis</keyword>
<dbReference type="NCBIfam" id="NF004402">
    <property type="entry name" value="PRK05758.2-2"/>
    <property type="match status" value="1"/>
</dbReference>
<dbReference type="HAMAP" id="MF_01416">
    <property type="entry name" value="ATP_synth_delta_bact"/>
    <property type="match status" value="1"/>
</dbReference>
<evidence type="ECO:0000256" key="4">
    <source>
        <dbReference type="ARBA" id="ARBA00023065"/>
    </source>
</evidence>
<dbReference type="Pfam" id="PF00213">
    <property type="entry name" value="OSCP"/>
    <property type="match status" value="1"/>
</dbReference>
<dbReference type="AlphaFoldDB" id="A0A381X6S5"/>
<dbReference type="PRINTS" id="PR00125">
    <property type="entry name" value="ATPASEDELTA"/>
</dbReference>
<keyword evidence="5" id="KW-0472">Membrane</keyword>
<evidence type="ECO:0000256" key="6">
    <source>
        <dbReference type="ARBA" id="ARBA00023310"/>
    </source>
</evidence>
<dbReference type="EMBL" id="UINC01013972">
    <property type="protein sequence ID" value="SVA59933.1"/>
    <property type="molecule type" value="Genomic_DNA"/>
</dbReference>
<evidence type="ECO:0000256" key="2">
    <source>
        <dbReference type="ARBA" id="ARBA00022448"/>
    </source>
</evidence>
<protein>
    <recommendedName>
        <fullName evidence="8">ATP synthase subunit delta</fullName>
    </recommendedName>
</protein>
<accession>A0A381X6S5</accession>
<dbReference type="PANTHER" id="PTHR11910">
    <property type="entry name" value="ATP SYNTHASE DELTA CHAIN"/>
    <property type="match status" value="1"/>
</dbReference>
<keyword evidence="4" id="KW-0406">Ion transport</keyword>
<evidence type="ECO:0000256" key="1">
    <source>
        <dbReference type="ARBA" id="ARBA00004370"/>
    </source>
</evidence>
<reference evidence="7" key="1">
    <citation type="submission" date="2018-05" db="EMBL/GenBank/DDBJ databases">
        <authorList>
            <person name="Lanie J.A."/>
            <person name="Ng W.-L."/>
            <person name="Kazmierczak K.M."/>
            <person name="Andrzejewski T.M."/>
            <person name="Davidsen T.M."/>
            <person name="Wayne K.J."/>
            <person name="Tettelin H."/>
            <person name="Glass J.I."/>
            <person name="Rusch D."/>
            <person name="Podicherti R."/>
            <person name="Tsui H.-C.T."/>
            <person name="Winkler M.E."/>
        </authorList>
    </citation>
    <scope>NUCLEOTIDE SEQUENCE</scope>
</reference>
<dbReference type="GO" id="GO:0016020">
    <property type="term" value="C:membrane"/>
    <property type="evidence" value="ECO:0007669"/>
    <property type="project" value="UniProtKB-SubCell"/>
</dbReference>
<sequence length="178" mass="19228">VAELFSIARPYAQAVFELARASGDYNDWSQSLGAMALVSRDPDMKALIHNPKVSRQEIAQVIADVCGTQIDEKGKNLLRLLAQNRRLHALPAIAEQYENLRAEAERTVQAELESALPVSDAEQQRIADALTARLGSKVELVCKTNEALLGGAVIRAGDLVIDGSVRARLEKLAVAISG</sequence>
<dbReference type="NCBIfam" id="TIGR01145">
    <property type="entry name" value="ATP_synt_delta"/>
    <property type="match status" value="1"/>
</dbReference>
<comment type="subcellular location">
    <subcellularLocation>
        <location evidence="1">Membrane</location>
    </subcellularLocation>
</comment>
<organism evidence="7">
    <name type="scientific">marine metagenome</name>
    <dbReference type="NCBI Taxonomy" id="408172"/>
    <lineage>
        <taxon>unclassified sequences</taxon>
        <taxon>metagenomes</taxon>
        <taxon>ecological metagenomes</taxon>
    </lineage>
</organism>
<evidence type="ECO:0000256" key="5">
    <source>
        <dbReference type="ARBA" id="ARBA00023136"/>
    </source>
</evidence>
<gene>
    <name evidence="7" type="ORF">METZ01_LOCUS112787</name>
</gene>
<dbReference type="Gene3D" id="1.10.520.20">
    <property type="entry name" value="N-terminal domain of the delta subunit of the F1F0-ATP synthase"/>
    <property type="match status" value="1"/>
</dbReference>
<evidence type="ECO:0008006" key="8">
    <source>
        <dbReference type="Google" id="ProtNLM"/>
    </source>
</evidence>
<dbReference type="PROSITE" id="PS00389">
    <property type="entry name" value="ATPASE_DELTA"/>
    <property type="match status" value="1"/>
</dbReference>
<evidence type="ECO:0000256" key="3">
    <source>
        <dbReference type="ARBA" id="ARBA00022781"/>
    </source>
</evidence>
<proteinExistence type="inferred from homology"/>
<dbReference type="InterPro" id="IPR020781">
    <property type="entry name" value="ATPase_OSCP/d_CS"/>
</dbReference>
<keyword evidence="3" id="KW-0375">Hydrogen ion transport</keyword>
<name>A0A381X6S5_9ZZZZ</name>
<dbReference type="GO" id="GO:0046933">
    <property type="term" value="F:proton-transporting ATP synthase activity, rotational mechanism"/>
    <property type="evidence" value="ECO:0007669"/>
    <property type="project" value="InterPro"/>
</dbReference>
<evidence type="ECO:0000313" key="7">
    <source>
        <dbReference type="EMBL" id="SVA59933.1"/>
    </source>
</evidence>
<dbReference type="SUPFAM" id="SSF47928">
    <property type="entry name" value="N-terminal domain of the delta subunit of the F1F0-ATP synthase"/>
    <property type="match status" value="1"/>
</dbReference>
<dbReference type="InterPro" id="IPR026015">
    <property type="entry name" value="ATP_synth_OSCP/delta_N_sf"/>
</dbReference>